<dbReference type="Proteomes" id="UP000054639">
    <property type="component" value="Unassembled WGS sequence"/>
</dbReference>
<proteinExistence type="predicted"/>
<evidence type="ECO:0000313" key="4">
    <source>
        <dbReference type="Proteomes" id="UP000054639"/>
    </source>
</evidence>
<gene>
    <name evidence="2" type="ORF">Lqua_0427</name>
    <name evidence="3" type="ORF">NCTC12376_03625</name>
</gene>
<organism evidence="3 5">
    <name type="scientific">Legionella quateirensis</name>
    <dbReference type="NCBI Taxonomy" id="45072"/>
    <lineage>
        <taxon>Bacteria</taxon>
        <taxon>Pseudomonadati</taxon>
        <taxon>Pseudomonadota</taxon>
        <taxon>Gammaproteobacteria</taxon>
        <taxon>Legionellales</taxon>
        <taxon>Legionellaceae</taxon>
        <taxon>Legionella</taxon>
    </lineage>
</organism>
<dbReference type="PROSITE" id="PS51257">
    <property type="entry name" value="PROKAR_LIPOPROTEIN"/>
    <property type="match status" value="1"/>
</dbReference>
<dbReference type="EMBL" id="LNYR01000003">
    <property type="protein sequence ID" value="KTD53988.1"/>
    <property type="molecule type" value="Genomic_DNA"/>
</dbReference>
<evidence type="ECO:0000313" key="3">
    <source>
        <dbReference type="EMBL" id="STY83159.1"/>
    </source>
</evidence>
<evidence type="ECO:0000313" key="5">
    <source>
        <dbReference type="Proteomes" id="UP000254230"/>
    </source>
</evidence>
<dbReference type="STRING" id="45072.Lqua_0427"/>
<dbReference type="OrthoDB" id="5643895at2"/>
<evidence type="ECO:0008006" key="6">
    <source>
        <dbReference type="Google" id="ProtNLM"/>
    </source>
</evidence>
<evidence type="ECO:0000313" key="2">
    <source>
        <dbReference type="EMBL" id="KTD53988.1"/>
    </source>
</evidence>
<reference evidence="3 5" key="2">
    <citation type="submission" date="2018-06" db="EMBL/GenBank/DDBJ databases">
        <authorList>
            <consortium name="Pathogen Informatics"/>
            <person name="Doyle S."/>
        </authorList>
    </citation>
    <scope>NUCLEOTIDE SEQUENCE [LARGE SCALE GENOMIC DNA]</scope>
    <source>
        <strain evidence="3 5">NCTC12376</strain>
    </source>
</reference>
<dbReference type="RefSeq" id="WP_058472666.1">
    <property type="nucleotide sequence ID" value="NZ_CAAAIL010000009.1"/>
</dbReference>
<protein>
    <recommendedName>
        <fullName evidence="6">Transmembrane protein</fullName>
    </recommendedName>
</protein>
<dbReference type="Proteomes" id="UP000254230">
    <property type="component" value="Unassembled WGS sequence"/>
</dbReference>
<sequence>MKKISGIISLILINGSSSYLIYVYVLIACSTKMNNLLQVAYDPSGMQMFFYFISLPFFIVLAILSRIHCFYFDVKRGLSLWLFLIWILYFLFIEFIDQIVHFPNGNDLFYYGSLAISLGAFTLIGLTTHFQLKQLMSNSW</sequence>
<name>A0A378P9C7_9GAMM</name>
<dbReference type="AlphaFoldDB" id="A0A378P9C7"/>
<evidence type="ECO:0000256" key="1">
    <source>
        <dbReference type="SAM" id="Phobius"/>
    </source>
</evidence>
<feature type="transmembrane region" description="Helical" evidence="1">
    <location>
        <begin position="7"/>
        <end position="28"/>
    </location>
</feature>
<keyword evidence="4" id="KW-1185">Reference proteome</keyword>
<feature type="transmembrane region" description="Helical" evidence="1">
    <location>
        <begin position="48"/>
        <end position="65"/>
    </location>
</feature>
<keyword evidence="1" id="KW-1133">Transmembrane helix</keyword>
<dbReference type="EMBL" id="UGOW01000003">
    <property type="protein sequence ID" value="STY83159.1"/>
    <property type="molecule type" value="Genomic_DNA"/>
</dbReference>
<reference evidence="2 4" key="1">
    <citation type="submission" date="2015-11" db="EMBL/GenBank/DDBJ databases">
        <title>Genomic analysis of 38 Legionella species identifies large and diverse effector repertoires.</title>
        <authorList>
            <person name="Burstein D."/>
            <person name="Amaro F."/>
            <person name="Zusman T."/>
            <person name="Lifshitz Z."/>
            <person name="Cohen O."/>
            <person name="Gilbert J.A."/>
            <person name="Pupko T."/>
            <person name="Shuman H.A."/>
            <person name="Segal G."/>
        </authorList>
    </citation>
    <scope>NUCLEOTIDE SEQUENCE [LARGE SCALE GENOMIC DNA]</scope>
    <source>
        <strain evidence="2 4">ATCC 49507</strain>
    </source>
</reference>
<keyword evidence="1" id="KW-0472">Membrane</keyword>
<accession>A0A378P9C7</accession>
<feature type="transmembrane region" description="Helical" evidence="1">
    <location>
        <begin position="108"/>
        <end position="130"/>
    </location>
</feature>
<keyword evidence="1" id="KW-0812">Transmembrane</keyword>
<feature type="transmembrane region" description="Helical" evidence="1">
    <location>
        <begin position="77"/>
        <end position="96"/>
    </location>
</feature>